<feature type="transmembrane region" description="Helical" evidence="1">
    <location>
        <begin position="35"/>
        <end position="53"/>
    </location>
</feature>
<keyword evidence="1" id="KW-1133">Transmembrane helix</keyword>
<keyword evidence="1" id="KW-0812">Transmembrane</keyword>
<name>X1U4Z7_9ZZZZ</name>
<keyword evidence="1" id="KW-0472">Membrane</keyword>
<organism evidence="2">
    <name type="scientific">marine sediment metagenome</name>
    <dbReference type="NCBI Taxonomy" id="412755"/>
    <lineage>
        <taxon>unclassified sequences</taxon>
        <taxon>metagenomes</taxon>
        <taxon>ecological metagenomes</taxon>
    </lineage>
</organism>
<feature type="transmembrane region" description="Helical" evidence="1">
    <location>
        <begin position="12"/>
        <end position="29"/>
    </location>
</feature>
<accession>X1U4Z7</accession>
<evidence type="ECO:0000313" key="2">
    <source>
        <dbReference type="EMBL" id="GAI98706.1"/>
    </source>
</evidence>
<comment type="caution">
    <text evidence="2">The sequence shown here is derived from an EMBL/GenBank/DDBJ whole genome shotgun (WGS) entry which is preliminary data.</text>
</comment>
<dbReference type="AlphaFoldDB" id="X1U4Z7"/>
<protein>
    <submittedName>
        <fullName evidence="2">Uncharacterized protein</fullName>
    </submittedName>
</protein>
<proteinExistence type="predicted"/>
<feature type="non-terminal residue" evidence="2">
    <location>
        <position position="1"/>
    </location>
</feature>
<sequence length="56" mass="6470">LQTSKFSKIHAYLSFIVAGVFVLVLLTWWVIFEYIVIIAISIWVAVISLHTLYNDN</sequence>
<dbReference type="EMBL" id="BARW01025029">
    <property type="protein sequence ID" value="GAI98706.1"/>
    <property type="molecule type" value="Genomic_DNA"/>
</dbReference>
<evidence type="ECO:0000256" key="1">
    <source>
        <dbReference type="SAM" id="Phobius"/>
    </source>
</evidence>
<reference evidence="2" key="1">
    <citation type="journal article" date="2014" name="Front. Microbiol.">
        <title>High frequency of phylogenetically diverse reductive dehalogenase-homologous genes in deep subseafloor sedimentary metagenomes.</title>
        <authorList>
            <person name="Kawai M."/>
            <person name="Futagami T."/>
            <person name="Toyoda A."/>
            <person name="Takaki Y."/>
            <person name="Nishi S."/>
            <person name="Hori S."/>
            <person name="Arai W."/>
            <person name="Tsubouchi T."/>
            <person name="Morono Y."/>
            <person name="Uchiyama I."/>
            <person name="Ito T."/>
            <person name="Fujiyama A."/>
            <person name="Inagaki F."/>
            <person name="Takami H."/>
        </authorList>
    </citation>
    <scope>NUCLEOTIDE SEQUENCE</scope>
    <source>
        <strain evidence="2">Expedition CK06-06</strain>
    </source>
</reference>
<gene>
    <name evidence="2" type="ORF">S12H4_41129</name>
</gene>